<gene>
    <name evidence="11" type="ORF">GCM10011320_33790</name>
</gene>
<name>A0A917KPV2_9PROT</name>
<dbReference type="GO" id="GO:0005886">
    <property type="term" value="C:plasma membrane"/>
    <property type="evidence" value="ECO:0007669"/>
    <property type="project" value="UniProtKB-SubCell"/>
</dbReference>
<evidence type="ECO:0000313" key="11">
    <source>
        <dbReference type="EMBL" id="GGJ23706.1"/>
    </source>
</evidence>
<dbReference type="InterPro" id="IPR025966">
    <property type="entry name" value="OppC_N"/>
</dbReference>
<dbReference type="GO" id="GO:0055085">
    <property type="term" value="P:transmembrane transport"/>
    <property type="evidence" value="ECO:0007669"/>
    <property type="project" value="InterPro"/>
</dbReference>
<reference evidence="11" key="2">
    <citation type="submission" date="2020-09" db="EMBL/GenBank/DDBJ databases">
        <authorList>
            <person name="Sun Q."/>
            <person name="Zhou Y."/>
        </authorList>
    </citation>
    <scope>NUCLEOTIDE SEQUENCE</scope>
    <source>
        <strain evidence="11">CGMCC 1.3617</strain>
    </source>
</reference>
<evidence type="ECO:0000256" key="2">
    <source>
        <dbReference type="ARBA" id="ARBA00022448"/>
    </source>
</evidence>
<evidence type="ECO:0000313" key="12">
    <source>
        <dbReference type="Proteomes" id="UP000661507"/>
    </source>
</evidence>
<reference evidence="11" key="1">
    <citation type="journal article" date="2014" name="Int. J. Syst. Evol. Microbiol.">
        <title>Complete genome sequence of Corynebacterium casei LMG S-19264T (=DSM 44701T), isolated from a smear-ripened cheese.</title>
        <authorList>
            <consortium name="US DOE Joint Genome Institute (JGI-PGF)"/>
            <person name="Walter F."/>
            <person name="Albersmeier A."/>
            <person name="Kalinowski J."/>
            <person name="Ruckert C."/>
        </authorList>
    </citation>
    <scope>NUCLEOTIDE SEQUENCE</scope>
    <source>
        <strain evidence="11">CGMCC 1.3617</strain>
    </source>
</reference>
<dbReference type="Pfam" id="PF00528">
    <property type="entry name" value="BPD_transp_1"/>
    <property type="match status" value="1"/>
</dbReference>
<keyword evidence="2 9" id="KW-0813">Transport</keyword>
<dbReference type="PANTHER" id="PTHR43386">
    <property type="entry name" value="OLIGOPEPTIDE TRANSPORT SYSTEM PERMEASE PROTEIN APPC"/>
    <property type="match status" value="1"/>
</dbReference>
<dbReference type="RefSeq" id="WP_188968649.1">
    <property type="nucleotide sequence ID" value="NZ_BMKW01000008.1"/>
</dbReference>
<dbReference type="PROSITE" id="PS50928">
    <property type="entry name" value="ABC_TM1"/>
    <property type="match status" value="1"/>
</dbReference>
<feature type="transmembrane region" description="Helical" evidence="9">
    <location>
        <begin position="87"/>
        <end position="112"/>
    </location>
</feature>
<evidence type="ECO:0000256" key="8">
    <source>
        <dbReference type="ARBA" id="ARBA00023136"/>
    </source>
</evidence>
<evidence type="ECO:0000256" key="1">
    <source>
        <dbReference type="ARBA" id="ARBA00004651"/>
    </source>
</evidence>
<evidence type="ECO:0000256" key="6">
    <source>
        <dbReference type="ARBA" id="ARBA00022927"/>
    </source>
</evidence>
<dbReference type="PANTHER" id="PTHR43386:SF1">
    <property type="entry name" value="D,D-DIPEPTIDE TRANSPORT SYSTEM PERMEASE PROTEIN DDPC-RELATED"/>
    <property type="match status" value="1"/>
</dbReference>
<comment type="similarity">
    <text evidence="9">Belongs to the binding-protein-dependent transport system permease family.</text>
</comment>
<dbReference type="EMBL" id="BMKW01000008">
    <property type="protein sequence ID" value="GGJ23706.1"/>
    <property type="molecule type" value="Genomic_DNA"/>
</dbReference>
<dbReference type="GO" id="GO:0015833">
    <property type="term" value="P:peptide transport"/>
    <property type="evidence" value="ECO:0007669"/>
    <property type="project" value="UniProtKB-KW"/>
</dbReference>
<feature type="transmembrane region" description="Helical" evidence="9">
    <location>
        <begin position="133"/>
        <end position="162"/>
    </location>
</feature>
<dbReference type="GO" id="GO:0015031">
    <property type="term" value="P:protein transport"/>
    <property type="evidence" value="ECO:0007669"/>
    <property type="project" value="UniProtKB-KW"/>
</dbReference>
<keyword evidence="4 9" id="KW-0812">Transmembrane</keyword>
<dbReference type="InterPro" id="IPR035906">
    <property type="entry name" value="MetI-like_sf"/>
</dbReference>
<keyword evidence="6" id="KW-0653">Protein transport</keyword>
<feature type="transmembrane region" description="Helical" evidence="9">
    <location>
        <begin position="21"/>
        <end position="40"/>
    </location>
</feature>
<organism evidence="11 12">
    <name type="scientific">Neoroseomonas lacus</name>
    <dbReference type="NCBI Taxonomy" id="287609"/>
    <lineage>
        <taxon>Bacteria</taxon>
        <taxon>Pseudomonadati</taxon>
        <taxon>Pseudomonadota</taxon>
        <taxon>Alphaproteobacteria</taxon>
        <taxon>Acetobacterales</taxon>
        <taxon>Acetobacteraceae</taxon>
        <taxon>Neoroseomonas</taxon>
    </lineage>
</organism>
<comment type="caution">
    <text evidence="11">The sequence shown here is derived from an EMBL/GenBank/DDBJ whole genome shotgun (WGS) entry which is preliminary data.</text>
</comment>
<sequence length="290" mass="31387">MSATTLRPRRALFGKGFKMTLGGGIVLGAVLVAIFAPLIAPYDPYQQSLSIRMKPPAWMAGGSAAHWLGTDAYGRDLLSRLIYGSRLSILVGVTSMLFSCLLGSAAGLIAGYKGGRWEQVIMRFADAQMAFPDILLAILMVAALGGSAVNLIFVLGVSRWMIYARVVFNLTRALRQRPFVEAATLYGASDRYVIWRHLLPQMVPVLTVVSTLQVAQMVLQETALSYLGLGLPAPTATWGNILSEGSSRLFVAPWIANLAGLAIIILVWGINMFGNGLREHVDPKSRLAPR</sequence>
<evidence type="ECO:0000256" key="4">
    <source>
        <dbReference type="ARBA" id="ARBA00022692"/>
    </source>
</evidence>
<evidence type="ECO:0000259" key="10">
    <source>
        <dbReference type="PROSITE" id="PS50928"/>
    </source>
</evidence>
<evidence type="ECO:0000256" key="5">
    <source>
        <dbReference type="ARBA" id="ARBA00022856"/>
    </source>
</evidence>
<comment type="subcellular location">
    <subcellularLocation>
        <location evidence="1 9">Cell membrane</location>
        <topology evidence="1 9">Multi-pass membrane protein</topology>
    </subcellularLocation>
</comment>
<dbReference type="Pfam" id="PF12911">
    <property type="entry name" value="OppC_N"/>
    <property type="match status" value="1"/>
</dbReference>
<dbReference type="InterPro" id="IPR000515">
    <property type="entry name" value="MetI-like"/>
</dbReference>
<keyword evidence="12" id="KW-1185">Reference proteome</keyword>
<dbReference type="AlphaFoldDB" id="A0A917KPV2"/>
<accession>A0A917KPV2</accession>
<keyword evidence="7 9" id="KW-1133">Transmembrane helix</keyword>
<evidence type="ECO:0000256" key="7">
    <source>
        <dbReference type="ARBA" id="ARBA00022989"/>
    </source>
</evidence>
<dbReference type="CDD" id="cd06261">
    <property type="entry name" value="TM_PBP2"/>
    <property type="match status" value="1"/>
</dbReference>
<feature type="domain" description="ABC transmembrane type-1" evidence="10">
    <location>
        <begin position="85"/>
        <end position="274"/>
    </location>
</feature>
<keyword evidence="3" id="KW-1003">Cell membrane</keyword>
<keyword evidence="8 9" id="KW-0472">Membrane</keyword>
<evidence type="ECO:0000256" key="3">
    <source>
        <dbReference type="ARBA" id="ARBA00022475"/>
    </source>
</evidence>
<keyword evidence="5" id="KW-0571">Peptide transport</keyword>
<proteinExistence type="inferred from homology"/>
<dbReference type="SUPFAM" id="SSF161098">
    <property type="entry name" value="MetI-like"/>
    <property type="match status" value="1"/>
</dbReference>
<feature type="transmembrane region" description="Helical" evidence="9">
    <location>
        <begin position="251"/>
        <end position="270"/>
    </location>
</feature>
<evidence type="ECO:0000256" key="9">
    <source>
        <dbReference type="RuleBase" id="RU363032"/>
    </source>
</evidence>
<dbReference type="InterPro" id="IPR050366">
    <property type="entry name" value="BP-dependent_transpt_permease"/>
</dbReference>
<dbReference type="Gene3D" id="1.10.3720.10">
    <property type="entry name" value="MetI-like"/>
    <property type="match status" value="1"/>
</dbReference>
<dbReference type="Proteomes" id="UP000661507">
    <property type="component" value="Unassembled WGS sequence"/>
</dbReference>
<protein>
    <submittedName>
        <fullName evidence="11">Peptide ABC transporter permease</fullName>
    </submittedName>
</protein>